<dbReference type="EMBL" id="MU277188">
    <property type="protein sequence ID" value="KAI0068045.1"/>
    <property type="molecule type" value="Genomic_DNA"/>
</dbReference>
<comment type="caution">
    <text evidence="1">The sequence shown here is derived from an EMBL/GenBank/DDBJ whole genome shotgun (WGS) entry which is preliminary data.</text>
</comment>
<proteinExistence type="predicted"/>
<evidence type="ECO:0000313" key="2">
    <source>
        <dbReference type="Proteomes" id="UP000814140"/>
    </source>
</evidence>
<name>A0ACB8TI25_9AGAM</name>
<accession>A0ACB8TI25</accession>
<organism evidence="1 2">
    <name type="scientific">Artomyces pyxidatus</name>
    <dbReference type="NCBI Taxonomy" id="48021"/>
    <lineage>
        <taxon>Eukaryota</taxon>
        <taxon>Fungi</taxon>
        <taxon>Dikarya</taxon>
        <taxon>Basidiomycota</taxon>
        <taxon>Agaricomycotina</taxon>
        <taxon>Agaricomycetes</taxon>
        <taxon>Russulales</taxon>
        <taxon>Auriscalpiaceae</taxon>
        <taxon>Artomyces</taxon>
    </lineage>
</organism>
<evidence type="ECO:0000313" key="1">
    <source>
        <dbReference type="EMBL" id="KAI0068045.1"/>
    </source>
</evidence>
<sequence>MTVARAHPGSLLVSRTYLAHAVLAHKSSEVQTLDEIIALKSKIATSDVSPGRTTLFTLPSELLLSIRGFLLPAVTESLLAATTRAYASALLAHPRRLCDTCLHNTVEKYGYDAFEWPPEKLTLNCWNLGDKTELREYNCSCTSCAQQANWGNGRADGWKQWVEAEGDQTAPANETLGRTTSSPHDACTCPQPNRTPRAWLDAHLSTLTPHAEPITGLLMSVLATDFQCICAPSHTEMLVVVPAARGAFMPADVGLWLDPLLPHDPAEKLRRVARVERALALPRFSTLASTGSEIVSGAREIAAGYVRARVRALEGAN</sequence>
<keyword evidence="2" id="KW-1185">Reference proteome</keyword>
<reference evidence="1" key="2">
    <citation type="journal article" date="2022" name="New Phytol.">
        <title>Evolutionary transition to the ectomycorrhizal habit in the genomes of a hyperdiverse lineage of mushroom-forming fungi.</title>
        <authorList>
            <person name="Looney B."/>
            <person name="Miyauchi S."/>
            <person name="Morin E."/>
            <person name="Drula E."/>
            <person name="Courty P.E."/>
            <person name="Kohler A."/>
            <person name="Kuo A."/>
            <person name="LaButti K."/>
            <person name="Pangilinan J."/>
            <person name="Lipzen A."/>
            <person name="Riley R."/>
            <person name="Andreopoulos W."/>
            <person name="He G."/>
            <person name="Johnson J."/>
            <person name="Nolan M."/>
            <person name="Tritt A."/>
            <person name="Barry K.W."/>
            <person name="Grigoriev I.V."/>
            <person name="Nagy L.G."/>
            <person name="Hibbett D."/>
            <person name="Henrissat B."/>
            <person name="Matheny P.B."/>
            <person name="Labbe J."/>
            <person name="Martin F.M."/>
        </authorList>
    </citation>
    <scope>NUCLEOTIDE SEQUENCE</scope>
    <source>
        <strain evidence="1">HHB10654</strain>
    </source>
</reference>
<protein>
    <submittedName>
        <fullName evidence="1">Uncharacterized protein</fullName>
    </submittedName>
</protein>
<reference evidence="1" key="1">
    <citation type="submission" date="2021-03" db="EMBL/GenBank/DDBJ databases">
        <authorList>
            <consortium name="DOE Joint Genome Institute"/>
            <person name="Ahrendt S."/>
            <person name="Looney B.P."/>
            <person name="Miyauchi S."/>
            <person name="Morin E."/>
            <person name="Drula E."/>
            <person name="Courty P.E."/>
            <person name="Chicoki N."/>
            <person name="Fauchery L."/>
            <person name="Kohler A."/>
            <person name="Kuo A."/>
            <person name="Labutti K."/>
            <person name="Pangilinan J."/>
            <person name="Lipzen A."/>
            <person name="Riley R."/>
            <person name="Andreopoulos W."/>
            <person name="He G."/>
            <person name="Johnson J."/>
            <person name="Barry K.W."/>
            <person name="Grigoriev I.V."/>
            <person name="Nagy L."/>
            <person name="Hibbett D."/>
            <person name="Henrissat B."/>
            <person name="Matheny P.B."/>
            <person name="Labbe J."/>
            <person name="Martin F."/>
        </authorList>
    </citation>
    <scope>NUCLEOTIDE SEQUENCE</scope>
    <source>
        <strain evidence="1">HHB10654</strain>
    </source>
</reference>
<gene>
    <name evidence="1" type="ORF">BV25DRAFT_510475</name>
</gene>
<dbReference type="Proteomes" id="UP000814140">
    <property type="component" value="Unassembled WGS sequence"/>
</dbReference>